<dbReference type="SUPFAM" id="SSF53098">
    <property type="entry name" value="Ribonuclease H-like"/>
    <property type="match status" value="1"/>
</dbReference>
<sequence length="104" mass="12297">MQVASFLDPRYRDLHSEDETAIVVFRLYVHQIVTEFSTHTMEDQLSDQSGDRDSNLDLIFATPKQRSDGISKFEHYLSEPQVGRHADPRDWWKVREKSYCMLTF</sequence>
<comment type="caution">
    <text evidence="1">The sequence shown here is derived from an EMBL/GenBank/DDBJ whole genome shotgun (WGS) entry which is preliminary data.</text>
</comment>
<keyword evidence="2" id="KW-1185">Reference proteome</keyword>
<protein>
    <submittedName>
        <fullName evidence="1">Uncharacterized protein</fullName>
    </submittedName>
</protein>
<dbReference type="InterPro" id="IPR012337">
    <property type="entry name" value="RNaseH-like_sf"/>
</dbReference>
<gene>
    <name evidence="1" type="ORF">PR048_018306</name>
</gene>
<name>A0ABQ9HBW5_9NEOP</name>
<evidence type="ECO:0000313" key="2">
    <source>
        <dbReference type="Proteomes" id="UP001159363"/>
    </source>
</evidence>
<evidence type="ECO:0000313" key="1">
    <source>
        <dbReference type="EMBL" id="KAJ8881820.1"/>
    </source>
</evidence>
<accession>A0ABQ9HBW5</accession>
<organism evidence="1 2">
    <name type="scientific">Dryococelus australis</name>
    <dbReference type="NCBI Taxonomy" id="614101"/>
    <lineage>
        <taxon>Eukaryota</taxon>
        <taxon>Metazoa</taxon>
        <taxon>Ecdysozoa</taxon>
        <taxon>Arthropoda</taxon>
        <taxon>Hexapoda</taxon>
        <taxon>Insecta</taxon>
        <taxon>Pterygota</taxon>
        <taxon>Neoptera</taxon>
        <taxon>Polyneoptera</taxon>
        <taxon>Phasmatodea</taxon>
        <taxon>Verophasmatodea</taxon>
        <taxon>Anareolatae</taxon>
        <taxon>Phasmatidae</taxon>
        <taxon>Eurycanthinae</taxon>
        <taxon>Dryococelus</taxon>
    </lineage>
</organism>
<dbReference type="EMBL" id="JARBHB010000006">
    <property type="protein sequence ID" value="KAJ8881820.1"/>
    <property type="molecule type" value="Genomic_DNA"/>
</dbReference>
<dbReference type="Proteomes" id="UP001159363">
    <property type="component" value="Chromosome 5"/>
</dbReference>
<reference evidence="1 2" key="1">
    <citation type="submission" date="2023-02" db="EMBL/GenBank/DDBJ databases">
        <title>LHISI_Scaffold_Assembly.</title>
        <authorList>
            <person name="Stuart O.P."/>
            <person name="Cleave R."/>
            <person name="Magrath M.J.L."/>
            <person name="Mikheyev A.S."/>
        </authorList>
    </citation>
    <scope>NUCLEOTIDE SEQUENCE [LARGE SCALE GENOMIC DNA]</scope>
    <source>
        <strain evidence="1">Daus_M_001</strain>
        <tissue evidence="1">Leg muscle</tissue>
    </source>
</reference>
<proteinExistence type="predicted"/>